<evidence type="ECO:0000313" key="2">
    <source>
        <dbReference type="Proteomes" id="UP001207468"/>
    </source>
</evidence>
<sequence length="424" mass="48363">MTFPEVKPILPCLEKQLRPDYKDMAGDACEKFVGPMPICEFLSEFIPKASQDRPAINFNFEHNSVSQNEGHFIKMIKACRLCPQLTFINTTSRPDGSIPFKPDISIYCSGPPEKPLDWKAVDLWIKNKNKGDDIFLTPTAYKICGQLITYASTLHHSQFCLFSFAIVLFSKSGRLLQWDRSGLIYSKPFNWVEKHNTLFEFIWRLNFLSDTDCGQDTTVISVVPNDEATVAISKLNEYKGLMIKKVKPKDLCKFLVHDDHAADGQQLKFYITAGPIWHMETLFGRSTFGYIAYDIKSLKLIIEGPRRKGTCIGNYTGRKCLTSWCLVELAMFLCHRTMQIRFRLLCKGQRRKTMRKGKGKTNGAWVDQTLTPHAVAYKRTKILHRDVSAGNILIRKDGSGILIDWDLSKKEDMDAQPRGPSQTV</sequence>
<dbReference type="Proteomes" id="UP001207468">
    <property type="component" value="Unassembled WGS sequence"/>
</dbReference>
<evidence type="ECO:0000313" key="1">
    <source>
        <dbReference type="EMBL" id="KAI9509887.1"/>
    </source>
</evidence>
<protein>
    <submittedName>
        <fullName evidence="1">Uncharacterized protein</fullName>
    </submittedName>
</protein>
<dbReference type="EMBL" id="JAGFNK010000053">
    <property type="protein sequence ID" value="KAI9509887.1"/>
    <property type="molecule type" value="Genomic_DNA"/>
</dbReference>
<accession>A0ACC0UEF4</accession>
<gene>
    <name evidence="1" type="ORF">F5148DRAFT_1147929</name>
</gene>
<comment type="caution">
    <text evidence="1">The sequence shown here is derived from an EMBL/GenBank/DDBJ whole genome shotgun (WGS) entry which is preliminary data.</text>
</comment>
<reference evidence="1" key="1">
    <citation type="submission" date="2021-03" db="EMBL/GenBank/DDBJ databases">
        <title>Evolutionary priming and transition to the ectomycorrhizal habit in an iconic lineage of mushroom-forming fungi: is preadaptation a requirement?</title>
        <authorList>
            <consortium name="DOE Joint Genome Institute"/>
            <person name="Looney B.P."/>
            <person name="Miyauchi S."/>
            <person name="Morin E."/>
            <person name="Drula E."/>
            <person name="Courty P.E."/>
            <person name="Chicoki N."/>
            <person name="Fauchery L."/>
            <person name="Kohler A."/>
            <person name="Kuo A."/>
            <person name="LaButti K."/>
            <person name="Pangilinan J."/>
            <person name="Lipzen A."/>
            <person name="Riley R."/>
            <person name="Andreopoulos W."/>
            <person name="He G."/>
            <person name="Johnson J."/>
            <person name="Barry K.W."/>
            <person name="Grigoriev I.V."/>
            <person name="Nagy L."/>
            <person name="Hibbett D."/>
            <person name="Henrissat B."/>
            <person name="Matheny P.B."/>
            <person name="Labbe J."/>
            <person name="Martin A.F."/>
        </authorList>
    </citation>
    <scope>NUCLEOTIDE SEQUENCE</scope>
    <source>
        <strain evidence="1">BPL698</strain>
    </source>
</reference>
<name>A0ACC0UEF4_9AGAM</name>
<proteinExistence type="predicted"/>
<organism evidence="1 2">
    <name type="scientific">Russula earlei</name>
    <dbReference type="NCBI Taxonomy" id="71964"/>
    <lineage>
        <taxon>Eukaryota</taxon>
        <taxon>Fungi</taxon>
        <taxon>Dikarya</taxon>
        <taxon>Basidiomycota</taxon>
        <taxon>Agaricomycotina</taxon>
        <taxon>Agaricomycetes</taxon>
        <taxon>Russulales</taxon>
        <taxon>Russulaceae</taxon>
        <taxon>Russula</taxon>
    </lineage>
</organism>
<keyword evidence="2" id="KW-1185">Reference proteome</keyword>